<evidence type="ECO:0000256" key="2">
    <source>
        <dbReference type="SAM" id="Phobius"/>
    </source>
</evidence>
<feature type="transmembrane region" description="Helical" evidence="2">
    <location>
        <begin position="6"/>
        <end position="24"/>
    </location>
</feature>
<dbReference type="RefSeq" id="WP_359276880.1">
    <property type="nucleotide sequence ID" value="NZ_JBEZNA010000088.1"/>
</dbReference>
<evidence type="ECO:0000313" key="3">
    <source>
        <dbReference type="EMBL" id="MEU9580817.1"/>
    </source>
</evidence>
<sequence>MSKGVIIALIVIVAAVVLIAAFIAKSRGANGGRNLRKRFGPEYERTVARYDGDTGAAERELTARVERHGQLHTRPLEPAERQRYETRWAAAQERFVESPREAVTEADRLLAELAASRGFPAGNEYEEQVSALSVHHPHHVNGYRRIHRAALAAAGGAADSSSATEELREALVEGRALFDELIHEDRTHRPGAPAQGAREARGHGQRHGRHGAGDRVRSHLPGTLTRNHAKGS</sequence>
<feature type="region of interest" description="Disordered" evidence="1">
    <location>
        <begin position="184"/>
        <end position="232"/>
    </location>
</feature>
<evidence type="ECO:0008006" key="5">
    <source>
        <dbReference type="Google" id="ProtNLM"/>
    </source>
</evidence>
<proteinExistence type="predicted"/>
<organism evidence="3 4">
    <name type="scientific">Streptomyces chilikensis</name>
    <dbReference type="NCBI Taxonomy" id="1194079"/>
    <lineage>
        <taxon>Bacteria</taxon>
        <taxon>Bacillati</taxon>
        <taxon>Actinomycetota</taxon>
        <taxon>Actinomycetes</taxon>
        <taxon>Kitasatosporales</taxon>
        <taxon>Streptomycetaceae</taxon>
        <taxon>Streptomyces</taxon>
    </lineage>
</organism>
<keyword evidence="2" id="KW-0472">Membrane</keyword>
<name>A0ABV3EX69_9ACTN</name>
<keyword evidence="2" id="KW-1133">Transmembrane helix</keyword>
<evidence type="ECO:0000256" key="1">
    <source>
        <dbReference type="SAM" id="MobiDB-lite"/>
    </source>
</evidence>
<keyword evidence="2" id="KW-0812">Transmembrane</keyword>
<evidence type="ECO:0000313" key="4">
    <source>
        <dbReference type="Proteomes" id="UP001551584"/>
    </source>
</evidence>
<comment type="caution">
    <text evidence="3">The sequence shown here is derived from an EMBL/GenBank/DDBJ whole genome shotgun (WGS) entry which is preliminary data.</text>
</comment>
<accession>A0ABV3EX69</accession>
<gene>
    <name evidence="3" type="ORF">AB0D95_26710</name>
</gene>
<protein>
    <recommendedName>
        <fullName evidence="5">Secreted protein</fullName>
    </recommendedName>
</protein>
<dbReference type="Proteomes" id="UP001551584">
    <property type="component" value="Unassembled WGS sequence"/>
</dbReference>
<reference evidence="3 4" key="1">
    <citation type="submission" date="2024-06" db="EMBL/GenBank/DDBJ databases">
        <title>The Natural Products Discovery Center: Release of the First 8490 Sequenced Strains for Exploring Actinobacteria Biosynthetic Diversity.</title>
        <authorList>
            <person name="Kalkreuter E."/>
            <person name="Kautsar S.A."/>
            <person name="Yang D."/>
            <person name="Bader C.D."/>
            <person name="Teijaro C.N."/>
            <person name="Fluegel L."/>
            <person name="Davis C.M."/>
            <person name="Simpson J.R."/>
            <person name="Lauterbach L."/>
            <person name="Steele A.D."/>
            <person name="Gui C."/>
            <person name="Meng S."/>
            <person name="Li G."/>
            <person name="Viehrig K."/>
            <person name="Ye F."/>
            <person name="Su P."/>
            <person name="Kiefer A.F."/>
            <person name="Nichols A."/>
            <person name="Cepeda A.J."/>
            <person name="Yan W."/>
            <person name="Fan B."/>
            <person name="Jiang Y."/>
            <person name="Adhikari A."/>
            <person name="Zheng C.-J."/>
            <person name="Schuster L."/>
            <person name="Cowan T.M."/>
            <person name="Smanski M.J."/>
            <person name="Chevrette M.G."/>
            <person name="De Carvalho L.P.S."/>
            <person name="Shen B."/>
        </authorList>
    </citation>
    <scope>NUCLEOTIDE SEQUENCE [LARGE SCALE GENOMIC DNA]</scope>
    <source>
        <strain evidence="3 4">NPDC048117</strain>
    </source>
</reference>
<keyword evidence="4" id="KW-1185">Reference proteome</keyword>
<dbReference type="EMBL" id="JBEZNA010000088">
    <property type="protein sequence ID" value="MEU9580817.1"/>
    <property type="molecule type" value="Genomic_DNA"/>
</dbReference>